<dbReference type="GO" id="GO:0016020">
    <property type="term" value="C:membrane"/>
    <property type="evidence" value="ECO:0007669"/>
    <property type="project" value="UniProtKB-SubCell"/>
</dbReference>
<protein>
    <submittedName>
        <fullName evidence="7">O-antigen ligase family protein</fullName>
    </submittedName>
</protein>
<feature type="domain" description="O-antigen ligase-related" evidence="6">
    <location>
        <begin position="181"/>
        <end position="310"/>
    </location>
</feature>
<gene>
    <name evidence="7" type="ORF">JF543_05225</name>
</gene>
<feature type="transmembrane region" description="Helical" evidence="5">
    <location>
        <begin position="115"/>
        <end position="134"/>
    </location>
</feature>
<dbReference type="GO" id="GO:0016874">
    <property type="term" value="F:ligase activity"/>
    <property type="evidence" value="ECO:0007669"/>
    <property type="project" value="UniProtKB-KW"/>
</dbReference>
<organism evidence="7 8">
    <name type="scientific">Microbacterium esteraromaticum</name>
    <dbReference type="NCBI Taxonomy" id="57043"/>
    <lineage>
        <taxon>Bacteria</taxon>
        <taxon>Bacillati</taxon>
        <taxon>Actinomycetota</taxon>
        <taxon>Actinomycetes</taxon>
        <taxon>Micrococcales</taxon>
        <taxon>Microbacteriaceae</taxon>
        <taxon>Microbacterium</taxon>
    </lineage>
</organism>
<keyword evidence="3 5" id="KW-1133">Transmembrane helix</keyword>
<feature type="transmembrane region" description="Helical" evidence="5">
    <location>
        <begin position="176"/>
        <end position="192"/>
    </location>
</feature>
<evidence type="ECO:0000256" key="3">
    <source>
        <dbReference type="ARBA" id="ARBA00022989"/>
    </source>
</evidence>
<feature type="transmembrane region" description="Helical" evidence="5">
    <location>
        <begin position="26"/>
        <end position="46"/>
    </location>
</feature>
<evidence type="ECO:0000256" key="4">
    <source>
        <dbReference type="ARBA" id="ARBA00023136"/>
    </source>
</evidence>
<dbReference type="InterPro" id="IPR007016">
    <property type="entry name" value="O-antigen_ligase-rel_domated"/>
</dbReference>
<dbReference type="PANTHER" id="PTHR37422">
    <property type="entry name" value="TEICHURONIC ACID BIOSYNTHESIS PROTEIN TUAE"/>
    <property type="match status" value="1"/>
</dbReference>
<keyword evidence="4 5" id="KW-0472">Membrane</keyword>
<dbReference type="AlphaFoldDB" id="A0A939IUF5"/>
<reference evidence="7" key="1">
    <citation type="submission" date="2020-12" db="EMBL/GenBank/DDBJ databases">
        <title>PHA producing bacteria isolated from mangrove.</title>
        <authorList>
            <person name="Zheng W."/>
            <person name="Yu S."/>
            <person name="Huang Y."/>
        </authorList>
    </citation>
    <scope>NUCLEOTIDE SEQUENCE</scope>
    <source>
        <strain evidence="7">GN8-5</strain>
    </source>
</reference>
<feature type="transmembrane region" description="Helical" evidence="5">
    <location>
        <begin position="303"/>
        <end position="326"/>
    </location>
</feature>
<evidence type="ECO:0000259" key="6">
    <source>
        <dbReference type="Pfam" id="PF04932"/>
    </source>
</evidence>
<dbReference type="EMBL" id="JAEMWU010000001">
    <property type="protein sequence ID" value="MBN8205356.1"/>
    <property type="molecule type" value="Genomic_DNA"/>
</dbReference>
<feature type="transmembrane region" description="Helical" evidence="5">
    <location>
        <begin position="85"/>
        <end position="103"/>
    </location>
</feature>
<feature type="transmembrane region" description="Helical" evidence="5">
    <location>
        <begin position="333"/>
        <end position="351"/>
    </location>
</feature>
<sequence length="393" mass="41247">MAQRLGGFSLVLLVTAGQFKQHPALAWLPIDLTLLSAALVCVLCAVSAFELGRPSRKIVIPVLIWTALLPTLATYAPTLYGQSKVTTLFTVTLVLAIAPFFLLRTQLQRQSFLQAVIVAGCVAALDASLGGSAVELYGRVSAEGTDTIGTARLAMAGAIALSFAAMDRSRGRSRRLFAVGFAVVLVAVAVMTGSRGPAIAAALSLVIAVSMAPMFGRRRVRTLVGVGALGAVTVLVVASEGNAGFNRILSFLNGESDTSSGARTLLWESAWQGLIQHPLGQGWGSFAPLGGANLYPHNLLLEIGYELGVIPAAVTIIVIVAAVAAAARRATDVSETAFFALLMFSIFNAMVSSDVNGSRMMVVTLFAAWSFNEAHQVARTMGARTRLAGQQLR</sequence>
<feature type="transmembrane region" description="Helical" evidence="5">
    <location>
        <begin position="58"/>
        <end position="79"/>
    </location>
</feature>
<feature type="transmembrane region" description="Helical" evidence="5">
    <location>
        <begin position="146"/>
        <end position="164"/>
    </location>
</feature>
<accession>A0A939IUF5</accession>
<evidence type="ECO:0000313" key="7">
    <source>
        <dbReference type="EMBL" id="MBN8205356.1"/>
    </source>
</evidence>
<evidence type="ECO:0000313" key="8">
    <source>
        <dbReference type="Proteomes" id="UP000664385"/>
    </source>
</evidence>
<dbReference type="Proteomes" id="UP000664385">
    <property type="component" value="Unassembled WGS sequence"/>
</dbReference>
<proteinExistence type="predicted"/>
<comment type="subcellular location">
    <subcellularLocation>
        <location evidence="1">Membrane</location>
        <topology evidence="1">Multi-pass membrane protein</topology>
    </subcellularLocation>
</comment>
<evidence type="ECO:0000256" key="1">
    <source>
        <dbReference type="ARBA" id="ARBA00004141"/>
    </source>
</evidence>
<keyword evidence="7" id="KW-0436">Ligase</keyword>
<feature type="transmembrane region" description="Helical" evidence="5">
    <location>
        <begin position="222"/>
        <end position="239"/>
    </location>
</feature>
<dbReference type="Pfam" id="PF04932">
    <property type="entry name" value="Wzy_C"/>
    <property type="match status" value="1"/>
</dbReference>
<name>A0A939IUF5_9MICO</name>
<dbReference type="InterPro" id="IPR051533">
    <property type="entry name" value="WaaL-like"/>
</dbReference>
<comment type="caution">
    <text evidence="7">The sequence shown here is derived from an EMBL/GenBank/DDBJ whole genome shotgun (WGS) entry which is preliminary data.</text>
</comment>
<dbReference type="RefSeq" id="WP_206822977.1">
    <property type="nucleotide sequence ID" value="NZ_JAEMWU010000001.1"/>
</dbReference>
<evidence type="ECO:0000256" key="2">
    <source>
        <dbReference type="ARBA" id="ARBA00022692"/>
    </source>
</evidence>
<dbReference type="PANTHER" id="PTHR37422:SF13">
    <property type="entry name" value="LIPOPOLYSACCHARIDE BIOSYNTHESIS PROTEIN PA4999-RELATED"/>
    <property type="match status" value="1"/>
</dbReference>
<feature type="transmembrane region" description="Helical" evidence="5">
    <location>
        <begin position="198"/>
        <end position="215"/>
    </location>
</feature>
<evidence type="ECO:0000256" key="5">
    <source>
        <dbReference type="SAM" id="Phobius"/>
    </source>
</evidence>
<keyword evidence="2 5" id="KW-0812">Transmembrane</keyword>